<keyword evidence="2" id="KW-0812">Transmembrane</keyword>
<evidence type="ECO:0000256" key="1">
    <source>
        <dbReference type="SAM" id="MobiDB-lite"/>
    </source>
</evidence>
<dbReference type="AlphaFoldDB" id="A0A166F0D9"/>
<organism evidence="3 4">
    <name type="scientific">Athelia psychrophila</name>
    <dbReference type="NCBI Taxonomy" id="1759441"/>
    <lineage>
        <taxon>Eukaryota</taxon>
        <taxon>Fungi</taxon>
        <taxon>Dikarya</taxon>
        <taxon>Basidiomycota</taxon>
        <taxon>Agaricomycotina</taxon>
        <taxon>Agaricomycetes</taxon>
        <taxon>Agaricomycetidae</taxon>
        <taxon>Atheliales</taxon>
        <taxon>Atheliaceae</taxon>
        <taxon>Athelia</taxon>
    </lineage>
</organism>
<evidence type="ECO:0000313" key="3">
    <source>
        <dbReference type="EMBL" id="KZP16305.1"/>
    </source>
</evidence>
<feature type="transmembrane region" description="Helical" evidence="2">
    <location>
        <begin position="142"/>
        <end position="163"/>
    </location>
</feature>
<reference evidence="3 4" key="1">
    <citation type="journal article" date="2016" name="Mol. Biol. Evol.">
        <title>Comparative Genomics of Early-Diverging Mushroom-Forming Fungi Provides Insights into the Origins of Lignocellulose Decay Capabilities.</title>
        <authorList>
            <person name="Nagy L.G."/>
            <person name="Riley R."/>
            <person name="Tritt A."/>
            <person name="Adam C."/>
            <person name="Daum C."/>
            <person name="Floudas D."/>
            <person name="Sun H."/>
            <person name="Yadav J.S."/>
            <person name="Pangilinan J."/>
            <person name="Larsson K.H."/>
            <person name="Matsuura K."/>
            <person name="Barry K."/>
            <person name="Labutti K."/>
            <person name="Kuo R."/>
            <person name="Ohm R.A."/>
            <person name="Bhattacharya S.S."/>
            <person name="Shirouzu T."/>
            <person name="Yoshinaga Y."/>
            <person name="Martin F.M."/>
            <person name="Grigoriev I.V."/>
            <person name="Hibbett D.S."/>
        </authorList>
    </citation>
    <scope>NUCLEOTIDE SEQUENCE [LARGE SCALE GENOMIC DNA]</scope>
    <source>
        <strain evidence="3 4">CBS 109695</strain>
    </source>
</reference>
<sequence>MSFRDAKANEAESSTASSSPIDTSTSRCGRNQSALGFWKSDHSLAVGSLAEVTFNTSNVGSHSVIHNVYGDHIVHPLSCCCTLGGEDGREAAAMLPLKHHRRREPLIESLEPPEIDAYYAHHPTASLRHSGTSRTRPERTPLFYLTMLLHVVLAAYFGSRAAIETFPSIKARFGTQNQRSDPGLYSWVSGKFART</sequence>
<gene>
    <name evidence="3" type="ORF">FIBSPDRAFT_958175</name>
</gene>
<keyword evidence="4" id="KW-1185">Reference proteome</keyword>
<dbReference type="EMBL" id="KV417595">
    <property type="protein sequence ID" value="KZP16305.1"/>
    <property type="molecule type" value="Genomic_DNA"/>
</dbReference>
<feature type="compositionally biased region" description="Basic and acidic residues" evidence="1">
    <location>
        <begin position="1"/>
        <end position="10"/>
    </location>
</feature>
<evidence type="ECO:0000256" key="2">
    <source>
        <dbReference type="SAM" id="Phobius"/>
    </source>
</evidence>
<feature type="region of interest" description="Disordered" evidence="1">
    <location>
        <begin position="1"/>
        <end position="27"/>
    </location>
</feature>
<proteinExistence type="predicted"/>
<protein>
    <submittedName>
        <fullName evidence="3">Uncharacterized protein</fullName>
    </submittedName>
</protein>
<keyword evidence="2" id="KW-0472">Membrane</keyword>
<feature type="compositionally biased region" description="Low complexity" evidence="1">
    <location>
        <begin position="13"/>
        <end position="26"/>
    </location>
</feature>
<dbReference type="Proteomes" id="UP000076532">
    <property type="component" value="Unassembled WGS sequence"/>
</dbReference>
<keyword evidence="2" id="KW-1133">Transmembrane helix</keyword>
<accession>A0A166F0D9</accession>
<name>A0A166F0D9_9AGAM</name>
<evidence type="ECO:0000313" key="4">
    <source>
        <dbReference type="Proteomes" id="UP000076532"/>
    </source>
</evidence>